<dbReference type="PANTHER" id="PTHR22807">
    <property type="entry name" value="NOP2 YEAST -RELATED NOL1/NOP2/FMU SUN DOMAIN-CONTAINING"/>
    <property type="match status" value="1"/>
</dbReference>
<dbReference type="EC" id="2.1.1.176" evidence="8"/>
<dbReference type="Pfam" id="PF01029">
    <property type="entry name" value="NusB"/>
    <property type="match status" value="1"/>
</dbReference>
<dbReference type="PANTHER" id="PTHR22807:SF61">
    <property type="entry name" value="NOL1_NOP2_SUN FAMILY PROTEIN _ ANTITERMINATION NUSB DOMAIN-CONTAINING PROTEIN"/>
    <property type="match status" value="1"/>
</dbReference>
<dbReference type="InterPro" id="IPR029063">
    <property type="entry name" value="SAM-dependent_MTases_sf"/>
</dbReference>
<comment type="similarity">
    <text evidence="1 6">Belongs to the class I-like SAM-binding methyltransferase superfamily. RsmB/NOP family.</text>
</comment>
<keyword evidence="4 6" id="KW-0949">S-adenosyl-L-methionine</keyword>
<dbReference type="AlphaFoldDB" id="A0A7W6AJ18"/>
<dbReference type="InterPro" id="IPR035926">
    <property type="entry name" value="NusB-like_sf"/>
</dbReference>
<keyword evidence="2 6" id="KW-0489">Methyltransferase</keyword>
<evidence type="ECO:0000256" key="2">
    <source>
        <dbReference type="ARBA" id="ARBA00022603"/>
    </source>
</evidence>
<dbReference type="InterPro" id="IPR006027">
    <property type="entry name" value="NusB_RsmB_TIM44"/>
</dbReference>
<evidence type="ECO:0000256" key="3">
    <source>
        <dbReference type="ARBA" id="ARBA00022679"/>
    </source>
</evidence>
<dbReference type="InterPro" id="IPR018314">
    <property type="entry name" value="RsmB/NOL1/NOP2-like_CS"/>
</dbReference>
<evidence type="ECO:0000313" key="8">
    <source>
        <dbReference type="EMBL" id="MBB3904272.1"/>
    </source>
</evidence>
<feature type="binding site" evidence="6">
    <location>
        <begin position="264"/>
        <end position="270"/>
    </location>
    <ligand>
        <name>S-adenosyl-L-methionine</name>
        <dbReference type="ChEBI" id="CHEBI:59789"/>
    </ligand>
</feature>
<dbReference type="GO" id="GO:0008173">
    <property type="term" value="F:RNA methyltransferase activity"/>
    <property type="evidence" value="ECO:0007669"/>
    <property type="project" value="InterPro"/>
</dbReference>
<dbReference type="CDD" id="cd02440">
    <property type="entry name" value="AdoMet_MTases"/>
    <property type="match status" value="1"/>
</dbReference>
<accession>A0A7W6AJ18</accession>
<dbReference type="InterPro" id="IPR001678">
    <property type="entry name" value="MeTrfase_RsmB-F_NOP2_dom"/>
</dbReference>
<protein>
    <submittedName>
        <fullName evidence="8">16S rRNA (Cytosine967-C5)-methyltransferase</fullName>
        <ecNumber evidence="8">2.1.1.176</ecNumber>
    </submittedName>
</protein>
<evidence type="ECO:0000256" key="5">
    <source>
        <dbReference type="ARBA" id="ARBA00022884"/>
    </source>
</evidence>
<evidence type="ECO:0000256" key="1">
    <source>
        <dbReference type="ARBA" id="ARBA00007494"/>
    </source>
</evidence>
<reference evidence="8 9" key="1">
    <citation type="submission" date="2020-08" db="EMBL/GenBank/DDBJ databases">
        <title>Genomic Encyclopedia of Type Strains, Phase IV (KMG-IV): sequencing the most valuable type-strain genomes for metagenomic binning, comparative biology and taxonomic classification.</title>
        <authorList>
            <person name="Goeker M."/>
        </authorList>
    </citation>
    <scope>NUCLEOTIDE SEQUENCE [LARGE SCALE GENOMIC DNA]</scope>
    <source>
        <strain evidence="8 9">DSM 24105</strain>
    </source>
</reference>
<dbReference type="PROSITE" id="PS51686">
    <property type="entry name" value="SAM_MT_RSMB_NOP"/>
    <property type="match status" value="1"/>
</dbReference>
<evidence type="ECO:0000256" key="6">
    <source>
        <dbReference type="PROSITE-ProRule" id="PRU01023"/>
    </source>
</evidence>
<dbReference type="Pfam" id="PF01189">
    <property type="entry name" value="Methyltr_RsmB-F"/>
    <property type="match status" value="1"/>
</dbReference>
<dbReference type="GO" id="GO:0006355">
    <property type="term" value="P:regulation of DNA-templated transcription"/>
    <property type="evidence" value="ECO:0007669"/>
    <property type="project" value="InterPro"/>
</dbReference>
<dbReference type="SUPFAM" id="SSF48013">
    <property type="entry name" value="NusB-like"/>
    <property type="match status" value="1"/>
</dbReference>
<feature type="binding site" evidence="6">
    <location>
        <position position="327"/>
    </location>
    <ligand>
        <name>S-adenosyl-L-methionine</name>
        <dbReference type="ChEBI" id="CHEBI:59789"/>
    </ligand>
</feature>
<dbReference type="Gene3D" id="1.10.940.10">
    <property type="entry name" value="NusB-like"/>
    <property type="match status" value="1"/>
</dbReference>
<dbReference type="RefSeq" id="WP_183507971.1">
    <property type="nucleotide sequence ID" value="NZ_BSPG01000035.1"/>
</dbReference>
<dbReference type="GO" id="GO:0001510">
    <property type="term" value="P:RNA methylation"/>
    <property type="evidence" value="ECO:0007669"/>
    <property type="project" value="InterPro"/>
</dbReference>
<evidence type="ECO:0000259" key="7">
    <source>
        <dbReference type="PROSITE" id="PS51686"/>
    </source>
</evidence>
<gene>
    <name evidence="8" type="ORF">GGR33_003791</name>
</gene>
<comment type="caution">
    <text evidence="8">The sequence shown here is derived from an EMBL/GenBank/DDBJ whole genome shotgun (WGS) entry which is preliminary data.</text>
</comment>
<dbReference type="FunFam" id="3.40.50.150:FF:000257">
    <property type="entry name" value="16S rRNA methyltransferase"/>
    <property type="match status" value="1"/>
</dbReference>
<feature type="domain" description="SAM-dependent MTase RsmB/NOP-type" evidence="7">
    <location>
        <begin position="171"/>
        <end position="457"/>
    </location>
</feature>
<dbReference type="EMBL" id="JACIDN010000007">
    <property type="protein sequence ID" value="MBB3904272.1"/>
    <property type="molecule type" value="Genomic_DNA"/>
</dbReference>
<organism evidence="8 9">
    <name type="scientific">Methylobacterium brachythecii</name>
    <dbReference type="NCBI Taxonomy" id="1176177"/>
    <lineage>
        <taxon>Bacteria</taxon>
        <taxon>Pseudomonadati</taxon>
        <taxon>Pseudomonadota</taxon>
        <taxon>Alphaproteobacteria</taxon>
        <taxon>Hyphomicrobiales</taxon>
        <taxon>Methylobacteriaceae</taxon>
        <taxon>Methylobacterium</taxon>
    </lineage>
</organism>
<name>A0A7W6AJ18_9HYPH</name>
<proteinExistence type="inferred from homology"/>
<evidence type="ECO:0000313" key="9">
    <source>
        <dbReference type="Proteomes" id="UP000517759"/>
    </source>
</evidence>
<dbReference type="GO" id="GO:0003723">
    <property type="term" value="F:RNA binding"/>
    <property type="evidence" value="ECO:0007669"/>
    <property type="project" value="UniProtKB-UniRule"/>
</dbReference>
<feature type="binding site" evidence="6">
    <location>
        <position position="311"/>
    </location>
    <ligand>
        <name>S-adenosyl-L-methionine</name>
        <dbReference type="ChEBI" id="CHEBI:59789"/>
    </ligand>
</feature>
<dbReference type="PROSITE" id="PS01153">
    <property type="entry name" value="NOL1_NOP2_SUN"/>
    <property type="match status" value="1"/>
</dbReference>
<dbReference type="InterPro" id="IPR023267">
    <property type="entry name" value="RCMT"/>
</dbReference>
<feature type="active site" description="Nucleophile" evidence="6">
    <location>
        <position position="380"/>
    </location>
</feature>
<feature type="binding site" evidence="6">
    <location>
        <position position="285"/>
    </location>
    <ligand>
        <name>S-adenosyl-L-methionine</name>
        <dbReference type="ChEBI" id="CHEBI:59789"/>
    </ligand>
</feature>
<dbReference type="Gene3D" id="3.40.50.150">
    <property type="entry name" value="Vaccinia Virus protein VP39"/>
    <property type="match status" value="1"/>
</dbReference>
<keyword evidence="5 6" id="KW-0694">RNA-binding</keyword>
<dbReference type="InterPro" id="IPR049560">
    <property type="entry name" value="MeTrfase_RsmB-F_NOP2_cat"/>
</dbReference>
<dbReference type="PRINTS" id="PR02008">
    <property type="entry name" value="RCMTFAMILY"/>
</dbReference>
<keyword evidence="3 6" id="KW-0808">Transferase</keyword>
<sequence>MTPRRNAASSNDASDGAVAGLAARRTAHEAVAALLGKGRAFALEDALAQAGGRLDPGEAALARAIATATFRRFGLLRTVLAERMSQGLPEDQPRLLALLATGAAQILDLAVADHAAVDLSVRLAKADPDLGHLAGLVNAVLRRVTRERDAILAAGGDPLDANTPDWLVARWRAAYGEDAARRIAVAHLEGAAVDLTIRSDSAAWADRLGGIALGLGSVRLADVDAPIATLPGYEEGAWWVQDAAAALPARLLAAAPGERVADLCAAPGGKTAQLAATGATVIAVDRSGARLERLRKNLERLDLSAEVRVADALALDEDATFDAVLLDAPCSATGTIRRHPDVAWTKTEADIARLTGLQRRLLDKAAALVKPGGRLVYCTCSLEPEEGEAQVAAFLGRRPDFERVPVTADEVAGQLEIIDLQGDLRTLPCHLPLSSSGEAVGRRGGLDGFFASRLRRVA</sequence>
<evidence type="ECO:0000256" key="4">
    <source>
        <dbReference type="ARBA" id="ARBA00022691"/>
    </source>
</evidence>
<dbReference type="Proteomes" id="UP000517759">
    <property type="component" value="Unassembled WGS sequence"/>
</dbReference>
<dbReference type="SUPFAM" id="SSF53335">
    <property type="entry name" value="S-adenosyl-L-methionine-dependent methyltransferases"/>
    <property type="match status" value="1"/>
</dbReference>